<dbReference type="Gene3D" id="3.30.750.24">
    <property type="entry name" value="STAS domain"/>
    <property type="match status" value="1"/>
</dbReference>
<dbReference type="PROSITE" id="PS50801">
    <property type="entry name" value="STAS"/>
    <property type="match status" value="1"/>
</dbReference>
<organism evidence="2 3">
    <name type="scientific">Nocardia colli</name>
    <dbReference type="NCBI Taxonomy" id="2545717"/>
    <lineage>
        <taxon>Bacteria</taxon>
        <taxon>Bacillati</taxon>
        <taxon>Actinomycetota</taxon>
        <taxon>Actinomycetes</taxon>
        <taxon>Mycobacteriales</taxon>
        <taxon>Nocardiaceae</taxon>
        <taxon>Nocardia</taxon>
    </lineage>
</organism>
<dbReference type="InterPro" id="IPR002645">
    <property type="entry name" value="STAS_dom"/>
</dbReference>
<dbReference type="InterPro" id="IPR058548">
    <property type="entry name" value="MlaB-like_STAS"/>
</dbReference>
<evidence type="ECO:0000313" key="3">
    <source>
        <dbReference type="Proteomes" id="UP000323876"/>
    </source>
</evidence>
<sequence>MHTFSTSRPPGLRCVGQVDLATHDAWETALAELPVAPDIHLELSELTFIDTHGTLILVEATNQAAKGRRVVLHNPPVTLVRILELFWPSLPTIEVDRA</sequence>
<dbReference type="OrthoDB" id="3695774at2"/>
<dbReference type="EMBL" id="VXLC01000008">
    <property type="protein sequence ID" value="KAA8887344.1"/>
    <property type="molecule type" value="Genomic_DNA"/>
</dbReference>
<feature type="domain" description="STAS" evidence="1">
    <location>
        <begin position="12"/>
        <end position="84"/>
    </location>
</feature>
<reference evidence="2 3" key="1">
    <citation type="submission" date="2019-09" db="EMBL/GenBank/DDBJ databases">
        <authorList>
            <person name="Wang X."/>
        </authorList>
    </citation>
    <scope>NUCLEOTIDE SEQUENCE [LARGE SCALE GENOMIC DNA]</scope>
    <source>
        <strain evidence="2 3">CICC 11023</strain>
    </source>
</reference>
<accession>A0A5N0EGH7</accession>
<gene>
    <name evidence="2" type="ORF">F3087_19520</name>
</gene>
<proteinExistence type="predicted"/>
<evidence type="ECO:0000259" key="1">
    <source>
        <dbReference type="PROSITE" id="PS50801"/>
    </source>
</evidence>
<dbReference type="Pfam" id="PF13466">
    <property type="entry name" value="STAS_2"/>
    <property type="match status" value="1"/>
</dbReference>
<dbReference type="AlphaFoldDB" id="A0A5N0EGH7"/>
<dbReference type="Proteomes" id="UP000323876">
    <property type="component" value="Unassembled WGS sequence"/>
</dbReference>
<name>A0A5N0EGH7_9NOCA</name>
<evidence type="ECO:0000313" key="2">
    <source>
        <dbReference type="EMBL" id="KAA8887344.1"/>
    </source>
</evidence>
<protein>
    <submittedName>
        <fullName evidence="2">STAS domain-containing protein</fullName>
    </submittedName>
</protein>
<comment type="caution">
    <text evidence="2">The sequence shown here is derived from an EMBL/GenBank/DDBJ whole genome shotgun (WGS) entry which is preliminary data.</text>
</comment>
<keyword evidence="3" id="KW-1185">Reference proteome</keyword>
<dbReference type="SUPFAM" id="SSF52091">
    <property type="entry name" value="SpoIIaa-like"/>
    <property type="match status" value="1"/>
</dbReference>
<dbReference type="InterPro" id="IPR036513">
    <property type="entry name" value="STAS_dom_sf"/>
</dbReference>